<dbReference type="InterPro" id="IPR015064">
    <property type="entry name" value="Sda"/>
</dbReference>
<keyword evidence="2" id="KW-1185">Reference proteome</keyword>
<dbReference type="Gene3D" id="1.10.287.1100">
    <property type="entry name" value="Sporulation inhibitor A"/>
    <property type="match status" value="1"/>
</dbReference>
<proteinExistence type="predicted"/>
<dbReference type="Proteomes" id="UP001418796">
    <property type="component" value="Unassembled WGS sequence"/>
</dbReference>
<evidence type="ECO:0000313" key="1">
    <source>
        <dbReference type="EMBL" id="MEN0643465.1"/>
    </source>
</evidence>
<sequence length="56" mass="6709">MDKYLSVEVLRAAYRQAILNDHDQDFIQLIREELIKKEADSSDKTLVQFEHVMERE</sequence>
<evidence type="ECO:0000313" key="2">
    <source>
        <dbReference type="Proteomes" id="UP001418796"/>
    </source>
</evidence>
<organism evidence="1 2">
    <name type="scientific">Alkalicoccobacillus gibsonii</name>
    <dbReference type="NCBI Taxonomy" id="79881"/>
    <lineage>
        <taxon>Bacteria</taxon>
        <taxon>Bacillati</taxon>
        <taxon>Bacillota</taxon>
        <taxon>Bacilli</taxon>
        <taxon>Bacillales</taxon>
        <taxon>Bacillaceae</taxon>
        <taxon>Alkalicoccobacillus</taxon>
    </lineage>
</organism>
<keyword evidence="1" id="KW-0649">Protein kinase inhibitor</keyword>
<dbReference type="SUPFAM" id="SSF100985">
    <property type="entry name" value="Sporulation inhibitor Sda"/>
    <property type="match status" value="1"/>
</dbReference>
<name>A0ABU9VHT4_9BACI</name>
<protein>
    <submittedName>
        <fullName evidence="1">Sporulation histidine kinase inhibitor Sda</fullName>
    </submittedName>
</protein>
<accession>A0ABU9VHT4</accession>
<dbReference type="Pfam" id="PF08970">
    <property type="entry name" value="Sda"/>
    <property type="match status" value="1"/>
</dbReference>
<gene>
    <name evidence="1" type="primary">sda</name>
    <name evidence="1" type="ORF">MKY91_09940</name>
</gene>
<dbReference type="InterPro" id="IPR036916">
    <property type="entry name" value="Sda_sf"/>
</dbReference>
<dbReference type="GO" id="GO:0004860">
    <property type="term" value="F:protein kinase inhibitor activity"/>
    <property type="evidence" value="ECO:0007669"/>
    <property type="project" value="UniProtKB-KW"/>
</dbReference>
<comment type="caution">
    <text evidence="1">The sequence shown here is derived from an EMBL/GenBank/DDBJ whole genome shotgun (WGS) entry which is preliminary data.</text>
</comment>
<dbReference type="EMBL" id="JBCITK010000001">
    <property type="protein sequence ID" value="MEN0643465.1"/>
    <property type="molecule type" value="Genomic_DNA"/>
</dbReference>
<dbReference type="RefSeq" id="WP_203086771.1">
    <property type="nucleotide sequence ID" value="NZ_JAEUZA010000001.1"/>
</dbReference>
<reference evidence="1 2" key="1">
    <citation type="submission" date="2024-03" db="EMBL/GenBank/DDBJ databases">
        <title>Bacilli Hybrid Assemblies.</title>
        <authorList>
            <person name="Kovac J."/>
        </authorList>
    </citation>
    <scope>NUCLEOTIDE SEQUENCE [LARGE SCALE GENOMIC DNA]</scope>
    <source>
        <strain evidence="1 2">FSL R7-0666</strain>
    </source>
</reference>